<sequence length="221" mass="24189">MGRNYDYENATAIHLPKHWDEAAERVVTWLPWLSQTYPVDSLLGAYTFVAVRTPEISPVATEFPARHAHTRTSSMGALGTLQLRLHAGPALDFDNVAGSFSLPIESASGSFVSLRTRAAAATFDRASFDGPPRPTLRYFDLSTSYMGSVPPKGHALEVLDAVDDNGNNYVALMLEYAEKKSKATAYLGKKDVEGEYVGLTEDESQRLGIGISFEDVEESHT</sequence>
<keyword evidence="2" id="KW-1185">Reference proteome</keyword>
<evidence type="ECO:0000313" key="1">
    <source>
        <dbReference type="EMBL" id="GAT55561.1"/>
    </source>
</evidence>
<name>A0ABQ0LWW3_MYCCL</name>
<organism evidence="1 2">
    <name type="scientific">Mycena chlorophos</name>
    <name type="common">Agaric fungus</name>
    <name type="synonym">Agaricus chlorophos</name>
    <dbReference type="NCBI Taxonomy" id="658473"/>
    <lineage>
        <taxon>Eukaryota</taxon>
        <taxon>Fungi</taxon>
        <taxon>Dikarya</taxon>
        <taxon>Basidiomycota</taxon>
        <taxon>Agaricomycotina</taxon>
        <taxon>Agaricomycetes</taxon>
        <taxon>Agaricomycetidae</taxon>
        <taxon>Agaricales</taxon>
        <taxon>Marasmiineae</taxon>
        <taxon>Mycenaceae</taxon>
        <taxon>Mycena</taxon>
    </lineage>
</organism>
<evidence type="ECO:0000313" key="2">
    <source>
        <dbReference type="Proteomes" id="UP000815677"/>
    </source>
</evidence>
<reference evidence="1" key="1">
    <citation type="submission" date="2014-09" db="EMBL/GenBank/DDBJ databases">
        <title>Genome sequence of the luminous mushroom Mycena chlorophos for searching fungal bioluminescence genes.</title>
        <authorList>
            <person name="Tanaka Y."/>
            <person name="Kasuga D."/>
            <person name="Oba Y."/>
            <person name="Hase S."/>
            <person name="Sato K."/>
            <person name="Oba Y."/>
            <person name="Sakakibara Y."/>
        </authorList>
    </citation>
    <scope>NUCLEOTIDE SEQUENCE</scope>
</reference>
<dbReference type="EMBL" id="DF849041">
    <property type="protein sequence ID" value="GAT55561.1"/>
    <property type="molecule type" value="Genomic_DNA"/>
</dbReference>
<accession>A0ABQ0LWW3</accession>
<dbReference type="Proteomes" id="UP000815677">
    <property type="component" value="Unassembled WGS sequence"/>
</dbReference>
<gene>
    <name evidence="1" type="ORF">MCHLO_12309</name>
</gene>
<protein>
    <submittedName>
        <fullName evidence="1">Uncharacterized protein</fullName>
    </submittedName>
</protein>
<proteinExistence type="predicted"/>